<dbReference type="Gene3D" id="1.10.3720.10">
    <property type="entry name" value="MetI-like"/>
    <property type="match status" value="1"/>
</dbReference>
<reference evidence="9" key="1">
    <citation type="submission" date="2020-10" db="EMBL/GenBank/DDBJ databases">
        <authorList>
            <person name="Gilroy R."/>
        </authorList>
    </citation>
    <scope>NUCLEOTIDE SEQUENCE</scope>
    <source>
        <strain evidence="9">ChiW17-6978</strain>
    </source>
</reference>
<dbReference type="PANTHER" id="PTHR30193">
    <property type="entry name" value="ABC TRANSPORTER PERMEASE PROTEIN"/>
    <property type="match status" value="1"/>
</dbReference>
<dbReference type="GO" id="GO:0005886">
    <property type="term" value="C:plasma membrane"/>
    <property type="evidence" value="ECO:0007669"/>
    <property type="project" value="UniProtKB-SubCell"/>
</dbReference>
<sequence>MKNQWKAWLYLLPSLFFLGAFMFYPLIDVIIYSFEENFKFTTQIYTGIGLDNYRFIFSDYRFIEALKNTFLIVIITVPLSTIIALLIAAALNAIRPLKKIFQTIFFLPYVTNALAVGLVFMVMFDLTPDTIGVMNTILSWFGIEAIDWLNGSYFSKMFVLCTYIIWNVMPFKILVFIGALQSVKLELYDAGKVDGASKTRRFFKITIPMISPMISYLVITGFIGAFKEYSNAVGIYGEDLNFYGMNTIVGCVYDYLYAATGGYPSRAAAAAIVLFAIIMAITAVNLLISKKKVNYYA</sequence>
<name>A0A9D1GRP5_9MOLU</name>
<evidence type="ECO:0000256" key="4">
    <source>
        <dbReference type="ARBA" id="ARBA00022692"/>
    </source>
</evidence>
<dbReference type="Proteomes" id="UP000886758">
    <property type="component" value="Unassembled WGS sequence"/>
</dbReference>
<evidence type="ECO:0000256" key="1">
    <source>
        <dbReference type="ARBA" id="ARBA00004651"/>
    </source>
</evidence>
<comment type="subcellular location">
    <subcellularLocation>
        <location evidence="1 7">Cell membrane</location>
        <topology evidence="1 7">Multi-pass membrane protein</topology>
    </subcellularLocation>
</comment>
<evidence type="ECO:0000313" key="9">
    <source>
        <dbReference type="EMBL" id="HIT49731.1"/>
    </source>
</evidence>
<dbReference type="PANTHER" id="PTHR30193:SF37">
    <property type="entry name" value="INNER MEMBRANE ABC TRANSPORTER PERMEASE PROTEIN YCJO"/>
    <property type="match status" value="1"/>
</dbReference>
<feature type="transmembrane region" description="Helical" evidence="7">
    <location>
        <begin position="70"/>
        <end position="91"/>
    </location>
</feature>
<feature type="transmembrane region" description="Helical" evidence="7">
    <location>
        <begin position="202"/>
        <end position="226"/>
    </location>
</feature>
<dbReference type="Pfam" id="PF00528">
    <property type="entry name" value="BPD_transp_1"/>
    <property type="match status" value="1"/>
</dbReference>
<dbReference type="InterPro" id="IPR051393">
    <property type="entry name" value="ABC_transporter_permease"/>
</dbReference>
<proteinExistence type="inferred from homology"/>
<dbReference type="PROSITE" id="PS50928">
    <property type="entry name" value="ABC_TM1"/>
    <property type="match status" value="1"/>
</dbReference>
<gene>
    <name evidence="9" type="ORF">IAD46_01760</name>
</gene>
<comment type="caution">
    <text evidence="9">The sequence shown here is derived from an EMBL/GenBank/DDBJ whole genome shotgun (WGS) entry which is preliminary data.</text>
</comment>
<dbReference type="CDD" id="cd06261">
    <property type="entry name" value="TM_PBP2"/>
    <property type="match status" value="1"/>
</dbReference>
<feature type="transmembrane region" description="Helical" evidence="7">
    <location>
        <begin position="157"/>
        <end position="181"/>
    </location>
</feature>
<evidence type="ECO:0000256" key="5">
    <source>
        <dbReference type="ARBA" id="ARBA00022989"/>
    </source>
</evidence>
<evidence type="ECO:0000256" key="2">
    <source>
        <dbReference type="ARBA" id="ARBA00022448"/>
    </source>
</evidence>
<dbReference type="AlphaFoldDB" id="A0A9D1GRP5"/>
<keyword evidence="2 7" id="KW-0813">Transport</keyword>
<keyword evidence="4 7" id="KW-0812">Transmembrane</keyword>
<evidence type="ECO:0000259" key="8">
    <source>
        <dbReference type="PROSITE" id="PS50928"/>
    </source>
</evidence>
<keyword evidence="3" id="KW-1003">Cell membrane</keyword>
<feature type="domain" description="ABC transmembrane type-1" evidence="8">
    <location>
        <begin position="66"/>
        <end position="285"/>
    </location>
</feature>
<dbReference type="InterPro" id="IPR035906">
    <property type="entry name" value="MetI-like_sf"/>
</dbReference>
<feature type="transmembrane region" description="Helical" evidence="7">
    <location>
        <begin position="7"/>
        <end position="27"/>
    </location>
</feature>
<dbReference type="InterPro" id="IPR000515">
    <property type="entry name" value="MetI-like"/>
</dbReference>
<evidence type="ECO:0000256" key="3">
    <source>
        <dbReference type="ARBA" id="ARBA00022475"/>
    </source>
</evidence>
<feature type="transmembrane region" description="Helical" evidence="7">
    <location>
        <begin position="267"/>
        <end position="288"/>
    </location>
</feature>
<protein>
    <submittedName>
        <fullName evidence="9">Sugar ABC transporter permease</fullName>
    </submittedName>
</protein>
<evidence type="ECO:0000256" key="6">
    <source>
        <dbReference type="ARBA" id="ARBA00023136"/>
    </source>
</evidence>
<reference evidence="9" key="2">
    <citation type="journal article" date="2021" name="PeerJ">
        <title>Extensive microbial diversity within the chicken gut microbiome revealed by metagenomics and culture.</title>
        <authorList>
            <person name="Gilroy R."/>
            <person name="Ravi A."/>
            <person name="Getino M."/>
            <person name="Pursley I."/>
            <person name="Horton D.L."/>
            <person name="Alikhan N.F."/>
            <person name="Baker D."/>
            <person name="Gharbi K."/>
            <person name="Hall N."/>
            <person name="Watson M."/>
            <person name="Adriaenssens E.M."/>
            <person name="Foster-Nyarko E."/>
            <person name="Jarju S."/>
            <person name="Secka A."/>
            <person name="Antonio M."/>
            <person name="Oren A."/>
            <person name="Chaudhuri R.R."/>
            <person name="La Ragione R."/>
            <person name="Hildebrand F."/>
            <person name="Pallen M.J."/>
        </authorList>
    </citation>
    <scope>NUCLEOTIDE SEQUENCE</scope>
    <source>
        <strain evidence="9">ChiW17-6978</strain>
    </source>
</reference>
<dbReference type="GO" id="GO:0055085">
    <property type="term" value="P:transmembrane transport"/>
    <property type="evidence" value="ECO:0007669"/>
    <property type="project" value="InterPro"/>
</dbReference>
<dbReference type="SUPFAM" id="SSF161098">
    <property type="entry name" value="MetI-like"/>
    <property type="match status" value="1"/>
</dbReference>
<dbReference type="EMBL" id="DVLF01000057">
    <property type="protein sequence ID" value="HIT49731.1"/>
    <property type="molecule type" value="Genomic_DNA"/>
</dbReference>
<accession>A0A9D1GRP5</accession>
<keyword evidence="5 7" id="KW-1133">Transmembrane helix</keyword>
<feature type="transmembrane region" description="Helical" evidence="7">
    <location>
        <begin position="103"/>
        <end position="124"/>
    </location>
</feature>
<comment type="similarity">
    <text evidence="7">Belongs to the binding-protein-dependent transport system permease family.</text>
</comment>
<organism evidence="9 10">
    <name type="scientific">Candidatus Pelethenecus faecipullorum</name>
    <dbReference type="NCBI Taxonomy" id="2840900"/>
    <lineage>
        <taxon>Bacteria</taxon>
        <taxon>Bacillati</taxon>
        <taxon>Mycoplasmatota</taxon>
        <taxon>Mollicutes</taxon>
        <taxon>Candidatus Pelethenecus</taxon>
    </lineage>
</organism>
<evidence type="ECO:0000256" key="7">
    <source>
        <dbReference type="RuleBase" id="RU363032"/>
    </source>
</evidence>
<evidence type="ECO:0000313" key="10">
    <source>
        <dbReference type="Proteomes" id="UP000886758"/>
    </source>
</evidence>
<keyword evidence="6 7" id="KW-0472">Membrane</keyword>